<feature type="compositionally biased region" description="Basic residues" evidence="1">
    <location>
        <begin position="64"/>
        <end position="74"/>
    </location>
</feature>
<evidence type="ECO:0000256" key="1">
    <source>
        <dbReference type="SAM" id="MobiDB-lite"/>
    </source>
</evidence>
<evidence type="ECO:0000313" key="3">
    <source>
        <dbReference type="Proteomes" id="UP000465306"/>
    </source>
</evidence>
<sequence>MFTCEFPSCRVVLGVRGINTAVKDSAMADDIDAKQARMLAVALRATIAELSEKLKTQGEDVSRRPVRRQRHQGKRAPSLRDQLTEAHRHLDDLHRRFPEALCTMDPRRTGRRPMSARPTGSVGAGHVSPGQRPPKCIGPG</sequence>
<dbReference type="EMBL" id="BLKU01000003">
    <property type="protein sequence ID" value="GFG65274.1"/>
    <property type="molecule type" value="Genomic_DNA"/>
</dbReference>
<evidence type="ECO:0000313" key="2">
    <source>
        <dbReference type="EMBL" id="GFG65274.1"/>
    </source>
</evidence>
<reference evidence="2 3" key="1">
    <citation type="journal article" date="2019" name="Emerg. Microbes Infect.">
        <title>Comprehensive subspecies identification of 175 nontuberculous mycobacteria species based on 7547 genomic profiles.</title>
        <authorList>
            <person name="Matsumoto Y."/>
            <person name="Kinjo T."/>
            <person name="Motooka D."/>
            <person name="Nabeya D."/>
            <person name="Jung N."/>
            <person name="Uechi K."/>
            <person name="Horii T."/>
            <person name="Iida T."/>
            <person name="Fujita J."/>
            <person name="Nakamura S."/>
        </authorList>
    </citation>
    <scope>NUCLEOTIDE SEQUENCE [LARGE SCALE GENOMIC DNA]</scope>
    <source>
        <strain evidence="2 3">JCM 13573</strain>
    </source>
</reference>
<dbReference type="Proteomes" id="UP000465306">
    <property type="component" value="Unassembled WGS sequence"/>
</dbReference>
<organism evidence="2 3">
    <name type="scientific">Mycobacterium kubicae</name>
    <dbReference type="NCBI Taxonomy" id="120959"/>
    <lineage>
        <taxon>Bacteria</taxon>
        <taxon>Bacillati</taxon>
        <taxon>Actinomycetota</taxon>
        <taxon>Actinomycetes</taxon>
        <taxon>Mycobacteriales</taxon>
        <taxon>Mycobacteriaceae</taxon>
        <taxon>Mycobacterium</taxon>
        <taxon>Mycobacterium simiae complex</taxon>
    </lineage>
</organism>
<gene>
    <name evidence="2" type="ORF">MKUB_27640</name>
</gene>
<accession>A0ABQ1BNM0</accession>
<evidence type="ECO:0008006" key="4">
    <source>
        <dbReference type="Google" id="ProtNLM"/>
    </source>
</evidence>
<comment type="caution">
    <text evidence="2">The sequence shown here is derived from an EMBL/GenBank/DDBJ whole genome shotgun (WGS) entry which is preliminary data.</text>
</comment>
<keyword evidence="3" id="KW-1185">Reference proteome</keyword>
<feature type="compositionally biased region" description="Basic and acidic residues" evidence="1">
    <location>
        <begin position="53"/>
        <end position="63"/>
    </location>
</feature>
<feature type="region of interest" description="Disordered" evidence="1">
    <location>
        <begin position="101"/>
        <end position="140"/>
    </location>
</feature>
<feature type="region of interest" description="Disordered" evidence="1">
    <location>
        <begin position="53"/>
        <end position="82"/>
    </location>
</feature>
<name>A0ABQ1BNM0_9MYCO</name>
<proteinExistence type="predicted"/>
<protein>
    <recommendedName>
        <fullName evidence="4">Transposase</fullName>
    </recommendedName>
</protein>